<dbReference type="Proteomes" id="UP000189670">
    <property type="component" value="Unassembled WGS sequence"/>
</dbReference>
<name>A0A1V1P237_9BACT</name>
<dbReference type="InterPro" id="IPR024983">
    <property type="entry name" value="CHAT_dom"/>
</dbReference>
<evidence type="ECO:0000313" key="2">
    <source>
        <dbReference type="EMBL" id="ETR68854.1"/>
    </source>
</evidence>
<organism evidence="2 3">
    <name type="scientific">Candidatus Magnetoglobus multicellularis str. Araruama</name>
    <dbReference type="NCBI Taxonomy" id="890399"/>
    <lineage>
        <taxon>Bacteria</taxon>
        <taxon>Pseudomonadati</taxon>
        <taxon>Thermodesulfobacteriota</taxon>
        <taxon>Desulfobacteria</taxon>
        <taxon>Desulfobacterales</taxon>
        <taxon>Desulfobacteraceae</taxon>
        <taxon>Candidatus Magnetoglobus</taxon>
    </lineage>
</organism>
<dbReference type="EMBL" id="ATBP01000814">
    <property type="protein sequence ID" value="ETR68854.1"/>
    <property type="molecule type" value="Genomic_DNA"/>
</dbReference>
<accession>A0A1V1P237</accession>
<evidence type="ECO:0000313" key="3">
    <source>
        <dbReference type="Proteomes" id="UP000189670"/>
    </source>
</evidence>
<comment type="caution">
    <text evidence="2">The sequence shown here is derived from an EMBL/GenBank/DDBJ whole genome shotgun (WGS) entry which is preliminary data.</text>
</comment>
<reference evidence="3" key="1">
    <citation type="submission" date="2012-11" db="EMBL/GenBank/DDBJ databases">
        <authorList>
            <person name="Lucero-Rivera Y.E."/>
            <person name="Tovar-Ramirez D."/>
        </authorList>
    </citation>
    <scope>NUCLEOTIDE SEQUENCE [LARGE SCALE GENOMIC DNA]</scope>
    <source>
        <strain evidence="3">Araruama</strain>
    </source>
</reference>
<proteinExistence type="predicted"/>
<dbReference type="AlphaFoldDB" id="A0A1V1P237"/>
<sequence>MALTRQLDQIKRAFGNFCKKLQHEIKDIAPDKHISFNTYLKKKNKLQGALSELGHGAAAIFFLKTADKLNMILTIPSISFARESIISTKALNRLLFSFQEKLSYGKPDYLPEAQKLYSLIFGPIESDLVQHDAKIIMVSLDEALRYIPLASLHDGDKFVAEKYAISIYTPAASMDIKDKPQAEWRAAGMGLTKALKGFNALPAVQKELDLIIQEADPMDTQGTIPGDVFINESFTMAAFEQAVFLQVPVIHIASHFKFQPGDVDSSFLLLGNGQELTLKTLEEKDFDLSHLDLLTLSACETAVSSRNADGKELESFGVMAQNKGAKSVIATLWPVADDSTGLFMEHFYRIHNENKELTKIEALQQVQQMFIHERIKRTATAFPTRGGSVRQQKSVPEQNEREMRYIHPYYWAPFILIGNWL</sequence>
<evidence type="ECO:0000259" key="1">
    <source>
        <dbReference type="Pfam" id="PF12770"/>
    </source>
</evidence>
<dbReference type="Pfam" id="PF12770">
    <property type="entry name" value="CHAT"/>
    <property type="match status" value="1"/>
</dbReference>
<feature type="domain" description="CHAT" evidence="1">
    <location>
        <begin position="112"/>
        <end position="419"/>
    </location>
</feature>
<protein>
    <recommendedName>
        <fullName evidence="1">CHAT domain-containing protein</fullName>
    </recommendedName>
</protein>
<gene>
    <name evidence="2" type="ORF">OMM_04308</name>
</gene>